<name>A0ABN7XLV8_GIGMA</name>
<organism evidence="1 2">
    <name type="scientific">Gigaspora margarita</name>
    <dbReference type="NCBI Taxonomy" id="4874"/>
    <lineage>
        <taxon>Eukaryota</taxon>
        <taxon>Fungi</taxon>
        <taxon>Fungi incertae sedis</taxon>
        <taxon>Mucoromycota</taxon>
        <taxon>Glomeromycotina</taxon>
        <taxon>Glomeromycetes</taxon>
        <taxon>Diversisporales</taxon>
        <taxon>Gigasporaceae</taxon>
        <taxon>Gigaspora</taxon>
    </lineage>
</organism>
<feature type="non-terminal residue" evidence="1">
    <location>
        <position position="56"/>
    </location>
</feature>
<evidence type="ECO:0000313" key="2">
    <source>
        <dbReference type="Proteomes" id="UP000789901"/>
    </source>
</evidence>
<dbReference type="Proteomes" id="UP000789901">
    <property type="component" value="Unassembled WGS sequence"/>
</dbReference>
<sequence length="56" mass="6229">MSAVTTKIVKKYNLTSKTSVSELSQYTSEFLENLTDDRKGIKHEGVFGKDSNLAMS</sequence>
<accession>A0ABN7XLV8</accession>
<comment type="caution">
    <text evidence="1">The sequence shown here is derived from an EMBL/GenBank/DDBJ whole genome shotgun (WGS) entry which is preliminary data.</text>
</comment>
<protein>
    <submittedName>
        <fullName evidence="1">14916_t:CDS:1</fullName>
    </submittedName>
</protein>
<evidence type="ECO:0000313" key="1">
    <source>
        <dbReference type="EMBL" id="CAG8855084.1"/>
    </source>
</evidence>
<gene>
    <name evidence="1" type="ORF">GMARGA_LOCUS43905</name>
</gene>
<reference evidence="1 2" key="1">
    <citation type="submission" date="2021-06" db="EMBL/GenBank/DDBJ databases">
        <authorList>
            <person name="Kallberg Y."/>
            <person name="Tangrot J."/>
            <person name="Rosling A."/>
        </authorList>
    </citation>
    <scope>NUCLEOTIDE SEQUENCE [LARGE SCALE GENOMIC DNA]</scope>
    <source>
        <strain evidence="1 2">120-4 pot B 10/14</strain>
    </source>
</reference>
<keyword evidence="2" id="KW-1185">Reference proteome</keyword>
<dbReference type="EMBL" id="CAJVQB010145717">
    <property type="protein sequence ID" value="CAG8855084.1"/>
    <property type="molecule type" value="Genomic_DNA"/>
</dbReference>
<proteinExistence type="predicted"/>